<organism evidence="2 3">
    <name type="scientific">Donghicola tyrosinivorans</name>
    <dbReference type="NCBI Taxonomy" id="1652492"/>
    <lineage>
        <taxon>Bacteria</taxon>
        <taxon>Pseudomonadati</taxon>
        <taxon>Pseudomonadota</taxon>
        <taxon>Alphaproteobacteria</taxon>
        <taxon>Rhodobacterales</taxon>
        <taxon>Roseobacteraceae</taxon>
        <taxon>Donghicola</taxon>
    </lineage>
</organism>
<comment type="caution">
    <text evidence="2">The sequence shown here is derived from an EMBL/GenBank/DDBJ whole genome shotgun (WGS) entry which is preliminary data.</text>
</comment>
<sequence length="157" mass="17273">MIFRLLTALSLLMATTPIVEARSIIPDNKWRVIDFDPGGVVGHRFRQEMKAEKAGAGYVIRGTCASMCTIRLAYVIENRLCTYPNAKWKFHAIMPITGGRSTTINGTNAILSTYPPEIASWFKKNIGYNATFSAKTLTGQELHDMTDGTVPLCGQTG</sequence>
<name>A0A2T0WRV4_9RHOB</name>
<proteinExistence type="predicted"/>
<feature type="signal peptide" evidence="1">
    <location>
        <begin position="1"/>
        <end position="21"/>
    </location>
</feature>
<gene>
    <name evidence="2" type="ORF">CLV74_106128</name>
</gene>
<dbReference type="Proteomes" id="UP000238392">
    <property type="component" value="Unassembled WGS sequence"/>
</dbReference>
<evidence type="ECO:0000313" key="3">
    <source>
        <dbReference type="Proteomes" id="UP000238392"/>
    </source>
</evidence>
<accession>A0A2T0WRV4</accession>
<protein>
    <submittedName>
        <fullName evidence="2">Uncharacterized protein</fullName>
    </submittedName>
</protein>
<keyword evidence="3" id="KW-1185">Reference proteome</keyword>
<dbReference type="OrthoDB" id="7774376at2"/>
<dbReference type="AlphaFoldDB" id="A0A2T0WRV4"/>
<reference evidence="2 3" key="1">
    <citation type="submission" date="2018-03" db="EMBL/GenBank/DDBJ databases">
        <title>Genomic Encyclopedia of Archaeal and Bacterial Type Strains, Phase II (KMG-II): from individual species to whole genera.</title>
        <authorList>
            <person name="Goeker M."/>
        </authorList>
    </citation>
    <scope>NUCLEOTIDE SEQUENCE [LARGE SCALE GENOMIC DNA]</scope>
    <source>
        <strain evidence="2 3">DSM 100212</strain>
    </source>
</reference>
<feature type="chain" id="PRO_5015696966" evidence="1">
    <location>
        <begin position="22"/>
        <end position="157"/>
    </location>
</feature>
<evidence type="ECO:0000313" key="2">
    <source>
        <dbReference type="EMBL" id="PRY89426.1"/>
    </source>
</evidence>
<evidence type="ECO:0000256" key="1">
    <source>
        <dbReference type="SAM" id="SignalP"/>
    </source>
</evidence>
<dbReference type="RefSeq" id="WP_106264521.1">
    <property type="nucleotide sequence ID" value="NZ_PVTQ01000006.1"/>
</dbReference>
<dbReference type="EMBL" id="PVTQ01000006">
    <property type="protein sequence ID" value="PRY89426.1"/>
    <property type="molecule type" value="Genomic_DNA"/>
</dbReference>
<keyword evidence="1" id="KW-0732">Signal</keyword>